<dbReference type="Proteomes" id="UP000215005">
    <property type="component" value="Chromosome"/>
</dbReference>
<dbReference type="EMBL" id="CP022753">
    <property type="protein sequence ID" value="ASU85555.1"/>
    <property type="molecule type" value="Genomic_DNA"/>
</dbReference>
<proteinExistence type="predicted"/>
<gene>
    <name evidence="2" type="ORF">CDO52_24585</name>
</gene>
<reference evidence="2 3" key="1">
    <citation type="submission" date="2017-08" db="EMBL/GenBank/DDBJ databases">
        <title>The complete genome sequence of Nocardiopsis gilva YIM 90087.</title>
        <authorList>
            <person name="Yin M."/>
            <person name="Tang S."/>
        </authorList>
    </citation>
    <scope>NUCLEOTIDE SEQUENCE [LARGE SCALE GENOMIC DNA]</scope>
    <source>
        <strain evidence="2 3">YIM 90087</strain>
    </source>
</reference>
<feature type="transmembrane region" description="Helical" evidence="1">
    <location>
        <begin position="242"/>
        <end position="259"/>
    </location>
</feature>
<keyword evidence="3" id="KW-1185">Reference proteome</keyword>
<organism evidence="2 3">
    <name type="scientific">Nocardiopsis gilva YIM 90087</name>
    <dbReference type="NCBI Taxonomy" id="1235441"/>
    <lineage>
        <taxon>Bacteria</taxon>
        <taxon>Bacillati</taxon>
        <taxon>Actinomycetota</taxon>
        <taxon>Actinomycetes</taxon>
        <taxon>Streptosporangiales</taxon>
        <taxon>Nocardiopsidaceae</taxon>
        <taxon>Nocardiopsis</taxon>
    </lineage>
</organism>
<dbReference type="OrthoDB" id="3716589at2"/>
<feature type="transmembrane region" description="Helical" evidence="1">
    <location>
        <begin position="326"/>
        <end position="343"/>
    </location>
</feature>
<keyword evidence="1" id="KW-1133">Transmembrane helix</keyword>
<keyword evidence="1" id="KW-0812">Transmembrane</keyword>
<evidence type="ECO:0000313" key="2">
    <source>
        <dbReference type="EMBL" id="ASU85555.1"/>
    </source>
</evidence>
<dbReference type="KEGG" id="ngv:CDO52_24585"/>
<protein>
    <recommendedName>
        <fullName evidence="4">ABC transporter permease</fullName>
    </recommendedName>
</protein>
<feature type="transmembrane region" description="Helical" evidence="1">
    <location>
        <begin position="279"/>
        <end position="306"/>
    </location>
</feature>
<evidence type="ECO:0008006" key="4">
    <source>
        <dbReference type="Google" id="ProtNLM"/>
    </source>
</evidence>
<sequence>MRPAAILSEAWRNLATGTTRAAVFAIALAAVTASLAITDARAIIALQQRAAEFIAAGASVRVLDAAGSTDGPSCEALSGLPAVGSAGAVSEGTPVTLAVMPDNPIPSYEVTPGMGEVLGVRPLSAEGVWIPTDVAEKLGLEAGRTLQTDRGPLAIAGVYDYPDDGRDSRLGYALVIPTVAAGAFDQCWANAWPVTEEADGLIRSAVAADVDPDTSVTVGQLNTRLGASFDAAAEFSGRITRTTVPGAALAGLVLGFVAIRARRLEIAGALHVGQSRRALLATVVLETAAWSVAALALAACALLLAVVPNNPADPLHAFAIDIRGPAAAVPAALAGAVVALLLIRENHLFRYFKDR</sequence>
<dbReference type="AlphaFoldDB" id="A0A223SBT2"/>
<evidence type="ECO:0000256" key="1">
    <source>
        <dbReference type="SAM" id="Phobius"/>
    </source>
</evidence>
<evidence type="ECO:0000313" key="3">
    <source>
        <dbReference type="Proteomes" id="UP000215005"/>
    </source>
</evidence>
<name>A0A223SBT2_9ACTN</name>
<accession>A0A223SBT2</accession>
<keyword evidence="1" id="KW-0472">Membrane</keyword>